<evidence type="ECO:0000256" key="5">
    <source>
        <dbReference type="ARBA" id="ARBA00022723"/>
    </source>
</evidence>
<comment type="subcellular location">
    <subcellularLocation>
        <location evidence="2">Nucleus</location>
    </subcellularLocation>
</comment>
<evidence type="ECO:0000256" key="3">
    <source>
        <dbReference type="ARBA" id="ARBA00006958"/>
    </source>
</evidence>
<dbReference type="Ensembl" id="ENSCCRT00015100981.1">
    <property type="protein sequence ID" value="ENSCCRP00015097796.1"/>
    <property type="gene ID" value="ENSCCRG00015039401.1"/>
</dbReference>
<dbReference type="PANTHER" id="PTHR22930:SF227">
    <property type="entry name" value="DDE TNP4 DOMAIN-CONTAINING PROTEIN"/>
    <property type="match status" value="1"/>
</dbReference>
<dbReference type="GO" id="GO:0046872">
    <property type="term" value="F:metal ion binding"/>
    <property type="evidence" value="ECO:0007669"/>
    <property type="project" value="UniProtKB-KW"/>
</dbReference>
<dbReference type="InterPro" id="IPR045249">
    <property type="entry name" value="HARBI1-like"/>
</dbReference>
<dbReference type="GO" id="GO:0005634">
    <property type="term" value="C:nucleus"/>
    <property type="evidence" value="ECO:0007669"/>
    <property type="project" value="UniProtKB-SubCell"/>
</dbReference>
<dbReference type="GO" id="GO:0004518">
    <property type="term" value="F:nuclease activity"/>
    <property type="evidence" value="ECO:0007669"/>
    <property type="project" value="UniProtKB-KW"/>
</dbReference>
<comment type="similarity">
    <text evidence="3">Belongs to the HARBI1 family.</text>
</comment>
<evidence type="ECO:0000313" key="10">
    <source>
        <dbReference type="Proteomes" id="UP000694700"/>
    </source>
</evidence>
<evidence type="ECO:0000259" key="8">
    <source>
        <dbReference type="Pfam" id="PF13359"/>
    </source>
</evidence>
<dbReference type="PANTHER" id="PTHR22930">
    <property type="match status" value="1"/>
</dbReference>
<dbReference type="Proteomes" id="UP000694700">
    <property type="component" value="Unplaced"/>
</dbReference>
<comment type="cofactor">
    <cofactor evidence="1">
        <name>a divalent metal cation</name>
        <dbReference type="ChEBI" id="CHEBI:60240"/>
    </cofactor>
</comment>
<evidence type="ECO:0000256" key="4">
    <source>
        <dbReference type="ARBA" id="ARBA00022722"/>
    </source>
</evidence>
<evidence type="ECO:0000256" key="2">
    <source>
        <dbReference type="ARBA" id="ARBA00004123"/>
    </source>
</evidence>
<dbReference type="AlphaFoldDB" id="A0A8C1ZZD5"/>
<dbReference type="GO" id="GO:0016787">
    <property type="term" value="F:hydrolase activity"/>
    <property type="evidence" value="ECO:0007669"/>
    <property type="project" value="UniProtKB-KW"/>
</dbReference>
<keyword evidence="7" id="KW-0539">Nucleus</keyword>
<name>A0A8C1ZZD5_CYPCA</name>
<feature type="domain" description="DDE Tnp4" evidence="8">
    <location>
        <begin position="127"/>
        <end position="167"/>
    </location>
</feature>
<reference evidence="9" key="1">
    <citation type="submission" date="2025-08" db="UniProtKB">
        <authorList>
            <consortium name="Ensembl"/>
        </authorList>
    </citation>
    <scope>IDENTIFICATION</scope>
</reference>
<keyword evidence="6" id="KW-0378">Hydrolase</keyword>
<sequence>MAHNLWFFDDVMERAMRRERVFRDRSNLLEIYNEDFISWFRLPKEAILSLTDELAEVLSPATSRSHSIPAVLQVLGLSKASVSRVVYRVSRALSNKLPQFPNQMAELNKLKRGFFSIARFPNVVGAIDGTHVRIQAPTAHEHFFVNRKGYHSLNIQAVCDSDLRFLNSFEQGIIDGVLLGDSGYPLWLLTPFLNPTTPAQRNYNAAHGSTGNTVERELRMAPDRVCNIICLIELLFTTCYNYNQNCLFH</sequence>
<dbReference type="Pfam" id="PF13359">
    <property type="entry name" value="DDE_Tnp_4"/>
    <property type="match status" value="1"/>
</dbReference>
<keyword evidence="4" id="KW-0540">Nuclease</keyword>
<protein>
    <recommendedName>
        <fullName evidence="8">DDE Tnp4 domain-containing protein</fullName>
    </recommendedName>
</protein>
<proteinExistence type="inferred from homology"/>
<evidence type="ECO:0000256" key="1">
    <source>
        <dbReference type="ARBA" id="ARBA00001968"/>
    </source>
</evidence>
<organism evidence="9 10">
    <name type="scientific">Cyprinus carpio</name>
    <name type="common">Common carp</name>
    <dbReference type="NCBI Taxonomy" id="7962"/>
    <lineage>
        <taxon>Eukaryota</taxon>
        <taxon>Metazoa</taxon>
        <taxon>Chordata</taxon>
        <taxon>Craniata</taxon>
        <taxon>Vertebrata</taxon>
        <taxon>Euteleostomi</taxon>
        <taxon>Actinopterygii</taxon>
        <taxon>Neopterygii</taxon>
        <taxon>Teleostei</taxon>
        <taxon>Ostariophysi</taxon>
        <taxon>Cypriniformes</taxon>
        <taxon>Cyprinidae</taxon>
        <taxon>Cyprininae</taxon>
        <taxon>Cyprinus</taxon>
    </lineage>
</organism>
<dbReference type="InterPro" id="IPR027806">
    <property type="entry name" value="HARBI1_dom"/>
</dbReference>
<accession>A0A8C1ZZD5</accession>
<evidence type="ECO:0000313" key="9">
    <source>
        <dbReference type="Ensembl" id="ENSCCRP00015097796.1"/>
    </source>
</evidence>
<keyword evidence="5" id="KW-0479">Metal-binding</keyword>
<evidence type="ECO:0000256" key="7">
    <source>
        <dbReference type="ARBA" id="ARBA00023242"/>
    </source>
</evidence>
<evidence type="ECO:0000256" key="6">
    <source>
        <dbReference type="ARBA" id="ARBA00022801"/>
    </source>
</evidence>